<dbReference type="PANTHER" id="PTHR43003">
    <property type="entry name" value="DNA-3-METHYLADENINE GLYCOSYLASE"/>
    <property type="match status" value="1"/>
</dbReference>
<dbReference type="GO" id="GO:0006285">
    <property type="term" value="P:base-excision repair, AP site formation"/>
    <property type="evidence" value="ECO:0007669"/>
    <property type="project" value="TreeGrafter"/>
</dbReference>
<dbReference type="GO" id="GO:0032131">
    <property type="term" value="F:alkylated DNA binding"/>
    <property type="evidence" value="ECO:0007669"/>
    <property type="project" value="TreeGrafter"/>
</dbReference>
<evidence type="ECO:0000256" key="3">
    <source>
        <dbReference type="SAM" id="MobiDB-lite"/>
    </source>
</evidence>
<dbReference type="STRING" id="105984.A0A427Y723"/>
<feature type="region of interest" description="Disordered" evidence="3">
    <location>
        <begin position="1"/>
        <end position="20"/>
    </location>
</feature>
<feature type="compositionally biased region" description="Pro residues" evidence="3">
    <location>
        <begin position="212"/>
        <end position="225"/>
    </location>
</feature>
<dbReference type="RefSeq" id="XP_028479670.1">
    <property type="nucleotide sequence ID" value="XM_028620698.1"/>
</dbReference>
<dbReference type="GO" id="GO:0043916">
    <property type="term" value="F:DNA-7-methylguanine glycosylase activity"/>
    <property type="evidence" value="ECO:0007669"/>
    <property type="project" value="TreeGrafter"/>
</dbReference>
<gene>
    <name evidence="4" type="ORF">EHS24_005163</name>
</gene>
<keyword evidence="1" id="KW-0227">DNA damage</keyword>
<feature type="compositionally biased region" description="Polar residues" evidence="3">
    <location>
        <begin position="174"/>
        <end position="209"/>
    </location>
</feature>
<dbReference type="GeneID" id="39589706"/>
<dbReference type="EMBL" id="RSCE01000002">
    <property type="protein sequence ID" value="RSH86885.1"/>
    <property type="molecule type" value="Genomic_DNA"/>
</dbReference>
<dbReference type="PRINTS" id="PR01217">
    <property type="entry name" value="PRICHEXTENSN"/>
</dbReference>
<dbReference type="OrthoDB" id="415889at2759"/>
<evidence type="ECO:0000313" key="4">
    <source>
        <dbReference type="EMBL" id="RSH86885.1"/>
    </source>
</evidence>
<dbReference type="Gene3D" id="1.10.1670.40">
    <property type="match status" value="1"/>
</dbReference>
<dbReference type="AlphaFoldDB" id="A0A427Y723"/>
<dbReference type="InterPro" id="IPR051912">
    <property type="entry name" value="Alkylbase_DNA_Glycosylase/TA"/>
</dbReference>
<reference evidence="4 5" key="1">
    <citation type="submission" date="2018-11" db="EMBL/GenBank/DDBJ databases">
        <title>Genome sequence of Apiotrichum porosum DSM 27194.</title>
        <authorList>
            <person name="Aliyu H."/>
            <person name="Gorte O."/>
            <person name="Ochsenreither K."/>
        </authorList>
    </citation>
    <scope>NUCLEOTIDE SEQUENCE [LARGE SCALE GENOMIC DNA]</scope>
    <source>
        <strain evidence="4 5">DSM 27194</strain>
    </source>
</reference>
<sequence>MSVVPDLTIHDPTSPVDDQALPHSHHLALYSPDHPMPPKPFLPARVTRSRSSALLVTPSASVTTVSAIAVPSVEVDAAVCPPPRKKAKRTVKNEVKAEPSVPRAPRTPPPPFSLPADEEIAEALIADILPVGDLGVQKGLLRWVLAAHGELPPSTPKTPKTPKSPKGTPKKRTANSTPLTATPLPSQASQTTEIDLSSSQRTETTDVNRSSTPPPTLTPSKPPATPSNFPSTPGPPPVTPSASTNPMLPPKAPDSILATPEGWDHICAHRAAPLPPGLSLNELKARLAGKKAKGGVYLLPAEMETLTDAWRPYRSVAACYTWSMAGEN</sequence>
<evidence type="ECO:0000313" key="5">
    <source>
        <dbReference type="Proteomes" id="UP000279236"/>
    </source>
</evidence>
<dbReference type="GO" id="GO:0005634">
    <property type="term" value="C:nucleus"/>
    <property type="evidence" value="ECO:0007669"/>
    <property type="project" value="TreeGrafter"/>
</dbReference>
<keyword evidence="2" id="KW-0234">DNA repair</keyword>
<dbReference type="GO" id="GO:0006307">
    <property type="term" value="P:DNA alkylation repair"/>
    <property type="evidence" value="ECO:0007669"/>
    <property type="project" value="TreeGrafter"/>
</dbReference>
<accession>A0A427Y723</accession>
<protein>
    <submittedName>
        <fullName evidence="4">Uncharacterized protein</fullName>
    </submittedName>
</protein>
<organism evidence="4 5">
    <name type="scientific">Apiotrichum porosum</name>
    <dbReference type="NCBI Taxonomy" id="105984"/>
    <lineage>
        <taxon>Eukaryota</taxon>
        <taxon>Fungi</taxon>
        <taxon>Dikarya</taxon>
        <taxon>Basidiomycota</taxon>
        <taxon>Agaricomycotina</taxon>
        <taxon>Tremellomycetes</taxon>
        <taxon>Trichosporonales</taxon>
        <taxon>Trichosporonaceae</taxon>
        <taxon>Apiotrichum</taxon>
    </lineage>
</organism>
<proteinExistence type="predicted"/>
<evidence type="ECO:0000256" key="2">
    <source>
        <dbReference type="ARBA" id="ARBA00023204"/>
    </source>
</evidence>
<name>A0A427Y723_9TREE</name>
<feature type="region of interest" description="Disordered" evidence="3">
    <location>
        <begin position="150"/>
        <end position="255"/>
    </location>
</feature>
<feature type="region of interest" description="Disordered" evidence="3">
    <location>
        <begin position="83"/>
        <end position="114"/>
    </location>
</feature>
<dbReference type="Proteomes" id="UP000279236">
    <property type="component" value="Unassembled WGS sequence"/>
</dbReference>
<comment type="caution">
    <text evidence="4">The sequence shown here is derived from an EMBL/GenBank/DDBJ whole genome shotgun (WGS) entry which is preliminary data.</text>
</comment>
<dbReference type="GO" id="GO:0008725">
    <property type="term" value="F:DNA-3-methyladenine glycosylase activity"/>
    <property type="evidence" value="ECO:0007669"/>
    <property type="project" value="TreeGrafter"/>
</dbReference>
<evidence type="ECO:0000256" key="1">
    <source>
        <dbReference type="ARBA" id="ARBA00022763"/>
    </source>
</evidence>
<dbReference type="GO" id="GO:0032993">
    <property type="term" value="C:protein-DNA complex"/>
    <property type="evidence" value="ECO:0007669"/>
    <property type="project" value="TreeGrafter"/>
</dbReference>
<dbReference type="PANTHER" id="PTHR43003:SF5">
    <property type="entry name" value="DNA-3-METHYLADENINE GLYCOSYLASE"/>
    <property type="match status" value="1"/>
</dbReference>
<keyword evidence="5" id="KW-1185">Reference proteome</keyword>